<keyword evidence="1 4" id="KW-0808">Transferase</keyword>
<dbReference type="InterPro" id="IPR001296">
    <property type="entry name" value="Glyco_trans_1"/>
</dbReference>
<dbReference type="EMBL" id="CP036287">
    <property type="protein sequence ID" value="QDU68647.1"/>
    <property type="molecule type" value="Genomic_DNA"/>
</dbReference>
<dbReference type="GO" id="GO:0009103">
    <property type="term" value="P:lipopolysaccharide biosynthetic process"/>
    <property type="evidence" value="ECO:0007669"/>
    <property type="project" value="TreeGrafter"/>
</dbReference>
<evidence type="ECO:0000259" key="3">
    <source>
        <dbReference type="Pfam" id="PF13439"/>
    </source>
</evidence>
<evidence type="ECO:0000256" key="1">
    <source>
        <dbReference type="ARBA" id="ARBA00022679"/>
    </source>
</evidence>
<dbReference type="KEGG" id="pbap:Pla133_37490"/>
<evidence type="ECO:0000313" key="5">
    <source>
        <dbReference type="Proteomes" id="UP000316921"/>
    </source>
</evidence>
<accession>A0A518BNV3</accession>
<dbReference type="GO" id="GO:0016757">
    <property type="term" value="F:glycosyltransferase activity"/>
    <property type="evidence" value="ECO:0007669"/>
    <property type="project" value="UniProtKB-KW"/>
</dbReference>
<sequence length="353" mass="37613">MTPPRSPTATRIGVDLCVLRAPYPLSLQRCVRSGLEALRGRDDVETVRLGPMGGSRGHWRLRGLGRAARRSEVDGVHAFVSGFSPTAPGPRIQTVHELPWHHGESENADLRHRLWIRLGGRFARAIVCPSEHVARDLRAELGSAGERVRVIPWGVDRRFGEAAGEGGPTVELGGEPFDRATLLLPLGGRTKKRASAAVEALAHLPRSVRLVVTGPDGPGLDAARARAAALGLGQRLHHVPWIEESDLPLALAASGAVLALARSEGFAHPVLEALATGTPVVAAPGGAQEELAGGCAELADPEDSAGLAAAIGRALAWTEEQRRAARERAARFTWERWAESTALLWRELTQGSA</sequence>
<dbReference type="Gene3D" id="3.40.50.2000">
    <property type="entry name" value="Glycogen Phosphorylase B"/>
    <property type="match status" value="2"/>
</dbReference>
<evidence type="ECO:0000313" key="4">
    <source>
        <dbReference type="EMBL" id="QDU68647.1"/>
    </source>
</evidence>
<dbReference type="SUPFAM" id="SSF53756">
    <property type="entry name" value="UDP-Glycosyltransferase/glycogen phosphorylase"/>
    <property type="match status" value="1"/>
</dbReference>
<feature type="domain" description="Glycosyltransferase subfamily 4-like N-terminal" evidence="3">
    <location>
        <begin position="38"/>
        <end position="157"/>
    </location>
</feature>
<dbReference type="PANTHER" id="PTHR46401:SF2">
    <property type="entry name" value="GLYCOSYLTRANSFERASE WBBK-RELATED"/>
    <property type="match status" value="1"/>
</dbReference>
<dbReference type="EC" id="2.4.-.-" evidence="4"/>
<dbReference type="Proteomes" id="UP000316921">
    <property type="component" value="Chromosome"/>
</dbReference>
<name>A0A518BNV3_9BACT</name>
<proteinExistence type="predicted"/>
<gene>
    <name evidence="4" type="primary">rfaG</name>
    <name evidence="4" type="ORF">Pla133_37490</name>
</gene>
<keyword evidence="5" id="KW-1185">Reference proteome</keyword>
<dbReference type="AlphaFoldDB" id="A0A518BNV3"/>
<dbReference type="Pfam" id="PF00534">
    <property type="entry name" value="Glycos_transf_1"/>
    <property type="match status" value="1"/>
</dbReference>
<reference evidence="4 5" key="1">
    <citation type="submission" date="2019-02" db="EMBL/GenBank/DDBJ databases">
        <title>Deep-cultivation of Planctomycetes and their phenomic and genomic characterization uncovers novel biology.</title>
        <authorList>
            <person name="Wiegand S."/>
            <person name="Jogler M."/>
            <person name="Boedeker C."/>
            <person name="Pinto D."/>
            <person name="Vollmers J."/>
            <person name="Rivas-Marin E."/>
            <person name="Kohn T."/>
            <person name="Peeters S.H."/>
            <person name="Heuer A."/>
            <person name="Rast P."/>
            <person name="Oberbeckmann S."/>
            <person name="Bunk B."/>
            <person name="Jeske O."/>
            <person name="Meyerdierks A."/>
            <person name="Storesund J.E."/>
            <person name="Kallscheuer N."/>
            <person name="Luecker S."/>
            <person name="Lage O.M."/>
            <person name="Pohl T."/>
            <person name="Merkel B.J."/>
            <person name="Hornburger P."/>
            <person name="Mueller R.-W."/>
            <person name="Bruemmer F."/>
            <person name="Labrenz M."/>
            <person name="Spormann A.M."/>
            <person name="Op den Camp H."/>
            <person name="Overmann J."/>
            <person name="Amann R."/>
            <person name="Jetten M.S.M."/>
            <person name="Mascher T."/>
            <person name="Medema M.H."/>
            <person name="Devos D.P."/>
            <person name="Kaster A.-K."/>
            <person name="Ovreas L."/>
            <person name="Rohde M."/>
            <person name="Galperin M.Y."/>
            <person name="Jogler C."/>
        </authorList>
    </citation>
    <scope>NUCLEOTIDE SEQUENCE [LARGE SCALE GENOMIC DNA]</scope>
    <source>
        <strain evidence="4 5">Pla133</strain>
    </source>
</reference>
<dbReference type="RefSeq" id="WP_145067839.1">
    <property type="nucleotide sequence ID" value="NZ_CP036287.1"/>
</dbReference>
<dbReference type="InterPro" id="IPR028098">
    <property type="entry name" value="Glyco_trans_4-like_N"/>
</dbReference>
<dbReference type="PANTHER" id="PTHR46401">
    <property type="entry name" value="GLYCOSYLTRANSFERASE WBBK-RELATED"/>
    <property type="match status" value="1"/>
</dbReference>
<protein>
    <submittedName>
        <fullName evidence="4">Lipopolysaccharide core biosynthesis protein RfaG</fullName>
        <ecNumber evidence="4">2.4.-.-</ecNumber>
    </submittedName>
</protein>
<organism evidence="4 5">
    <name type="scientific">Engelhardtia mirabilis</name>
    <dbReference type="NCBI Taxonomy" id="2528011"/>
    <lineage>
        <taxon>Bacteria</taxon>
        <taxon>Pseudomonadati</taxon>
        <taxon>Planctomycetota</taxon>
        <taxon>Planctomycetia</taxon>
        <taxon>Planctomycetia incertae sedis</taxon>
        <taxon>Engelhardtia</taxon>
    </lineage>
</organism>
<evidence type="ECO:0000259" key="2">
    <source>
        <dbReference type="Pfam" id="PF00534"/>
    </source>
</evidence>
<feature type="domain" description="Glycosyl transferase family 1" evidence="2">
    <location>
        <begin position="190"/>
        <end position="329"/>
    </location>
</feature>
<dbReference type="Pfam" id="PF13439">
    <property type="entry name" value="Glyco_transf_4"/>
    <property type="match status" value="1"/>
</dbReference>
<keyword evidence="4" id="KW-0328">Glycosyltransferase</keyword>